<organism evidence="1 2">
    <name type="scientific">Cetraspora pellucida</name>
    <dbReference type="NCBI Taxonomy" id="1433469"/>
    <lineage>
        <taxon>Eukaryota</taxon>
        <taxon>Fungi</taxon>
        <taxon>Fungi incertae sedis</taxon>
        <taxon>Mucoromycota</taxon>
        <taxon>Glomeromycotina</taxon>
        <taxon>Glomeromycetes</taxon>
        <taxon>Diversisporales</taxon>
        <taxon>Gigasporaceae</taxon>
        <taxon>Cetraspora</taxon>
    </lineage>
</organism>
<name>A0A9N9JUW2_9GLOM</name>
<sequence>EESKTNESVNLHADSVISTVSSNSSVNSRHSAITNFLCQPLTVNEQSRFEQLLLRMIVSNALPFTFVKNEDTIAVFEFLVPGLKLPKRKVIGSRVLMNSSKLLQDNIIKTAKNDMDEVTTTFDGWTNIRQEHIWGIVFITINGQSLIWGVHDISSERSQTQNVINHIEQLITKTEEKNINIKAFISDSASEYAAIR</sequence>
<dbReference type="EMBL" id="CAJVQA010029542">
    <property type="protein sequence ID" value="CAG8797239.1"/>
    <property type="molecule type" value="Genomic_DNA"/>
</dbReference>
<proteinExistence type="predicted"/>
<dbReference type="OrthoDB" id="2427384at2759"/>
<protein>
    <submittedName>
        <fullName evidence="1">7388_t:CDS:1</fullName>
    </submittedName>
</protein>
<dbReference type="Proteomes" id="UP000789759">
    <property type="component" value="Unassembled WGS sequence"/>
</dbReference>
<dbReference type="AlphaFoldDB" id="A0A9N9JUW2"/>
<accession>A0A9N9JUW2</accession>
<evidence type="ECO:0000313" key="1">
    <source>
        <dbReference type="EMBL" id="CAG8797239.1"/>
    </source>
</evidence>
<feature type="non-terminal residue" evidence="1">
    <location>
        <position position="1"/>
    </location>
</feature>
<gene>
    <name evidence="1" type="ORF">CPELLU_LOCUS17423</name>
</gene>
<keyword evidence="2" id="KW-1185">Reference proteome</keyword>
<comment type="caution">
    <text evidence="1">The sequence shown here is derived from an EMBL/GenBank/DDBJ whole genome shotgun (WGS) entry which is preliminary data.</text>
</comment>
<evidence type="ECO:0000313" key="2">
    <source>
        <dbReference type="Proteomes" id="UP000789759"/>
    </source>
</evidence>
<reference evidence="1" key="1">
    <citation type="submission" date="2021-06" db="EMBL/GenBank/DDBJ databases">
        <authorList>
            <person name="Kallberg Y."/>
            <person name="Tangrot J."/>
            <person name="Rosling A."/>
        </authorList>
    </citation>
    <scope>NUCLEOTIDE SEQUENCE</scope>
    <source>
        <strain evidence="1">FL966</strain>
    </source>
</reference>